<evidence type="ECO:0000313" key="1">
    <source>
        <dbReference type="EMBL" id="GAA2351912.1"/>
    </source>
</evidence>
<evidence type="ECO:0000313" key="2">
    <source>
        <dbReference type="Proteomes" id="UP001501584"/>
    </source>
</evidence>
<dbReference type="RefSeq" id="WP_310283735.1">
    <property type="nucleotide sequence ID" value="NZ_BAAASX010000029.1"/>
</dbReference>
<comment type="caution">
    <text evidence="1">The sequence shown here is derived from an EMBL/GenBank/DDBJ whole genome shotgun (WGS) entry which is preliminary data.</text>
</comment>
<dbReference type="Pfam" id="PF05866">
    <property type="entry name" value="RusA"/>
    <property type="match status" value="1"/>
</dbReference>
<dbReference type="SUPFAM" id="SSF103084">
    <property type="entry name" value="Holliday junction resolvase RusA"/>
    <property type="match status" value="1"/>
</dbReference>
<dbReference type="EMBL" id="BAAASX010000029">
    <property type="protein sequence ID" value="GAA2351912.1"/>
    <property type="molecule type" value="Genomic_DNA"/>
</dbReference>
<gene>
    <name evidence="1" type="ORF">GCM10010403_52060</name>
</gene>
<dbReference type="Proteomes" id="UP001501584">
    <property type="component" value="Unassembled WGS sequence"/>
</dbReference>
<dbReference type="Gene3D" id="3.30.1330.70">
    <property type="entry name" value="Holliday junction resolvase RusA"/>
    <property type="match status" value="1"/>
</dbReference>
<sequence>MPDQVEFVVYGRPAPQGSKQAFPIYRGKAGAKVFTGKVAQVEMSKYVKPWRAEVAKAARALGLQGPILGPVSVDMVFTQIRPRSHYRTGANAHLLRDTAPPVWCIAPDLSKLVRSTEDALKGIVWTDDKAVVEYGRLAKMYSDADDPDVLDEPGAVIRVRPFVPVDAGMLPGFAGAA</sequence>
<dbReference type="InterPro" id="IPR036614">
    <property type="entry name" value="RusA-like_sf"/>
</dbReference>
<protein>
    <recommendedName>
        <fullName evidence="3">Holliday junction resolvase RusA (Prophage-encoded endonuclease)</fullName>
    </recommendedName>
</protein>
<organism evidence="1 2">
    <name type="scientific">Glycomyces rutgersensis</name>
    <dbReference type="NCBI Taxonomy" id="58115"/>
    <lineage>
        <taxon>Bacteria</taxon>
        <taxon>Bacillati</taxon>
        <taxon>Actinomycetota</taxon>
        <taxon>Actinomycetes</taxon>
        <taxon>Glycomycetales</taxon>
        <taxon>Glycomycetaceae</taxon>
        <taxon>Glycomyces</taxon>
    </lineage>
</organism>
<evidence type="ECO:0008006" key="3">
    <source>
        <dbReference type="Google" id="ProtNLM"/>
    </source>
</evidence>
<reference evidence="1 2" key="1">
    <citation type="journal article" date="2019" name="Int. J. Syst. Evol. Microbiol.">
        <title>The Global Catalogue of Microorganisms (GCM) 10K type strain sequencing project: providing services to taxonomists for standard genome sequencing and annotation.</title>
        <authorList>
            <consortium name="The Broad Institute Genomics Platform"/>
            <consortium name="The Broad Institute Genome Sequencing Center for Infectious Disease"/>
            <person name="Wu L."/>
            <person name="Ma J."/>
        </authorList>
    </citation>
    <scope>NUCLEOTIDE SEQUENCE [LARGE SCALE GENOMIC DNA]</scope>
    <source>
        <strain evidence="1 2">JCM 6238</strain>
    </source>
</reference>
<name>A0ABN3GHM7_9ACTN</name>
<keyword evidence="2" id="KW-1185">Reference proteome</keyword>
<proteinExistence type="predicted"/>
<accession>A0ABN3GHM7</accession>
<dbReference type="InterPro" id="IPR008822">
    <property type="entry name" value="Endonuclease_RusA-like"/>
</dbReference>